<dbReference type="Proteomes" id="UP001151699">
    <property type="component" value="Chromosome A"/>
</dbReference>
<keyword evidence="2" id="KW-1185">Reference proteome</keyword>
<protein>
    <submittedName>
        <fullName evidence="1">Uncharacterized protein</fullName>
    </submittedName>
</protein>
<gene>
    <name evidence="1" type="ORF">Bhyg_01772</name>
</gene>
<dbReference type="AlphaFoldDB" id="A0A9Q0NA97"/>
<evidence type="ECO:0000313" key="1">
    <source>
        <dbReference type="EMBL" id="KAJ6646559.1"/>
    </source>
</evidence>
<reference evidence="1" key="1">
    <citation type="submission" date="2022-07" db="EMBL/GenBank/DDBJ databases">
        <authorList>
            <person name="Trinca V."/>
            <person name="Uliana J.V.C."/>
            <person name="Torres T.T."/>
            <person name="Ward R.J."/>
            <person name="Monesi N."/>
        </authorList>
    </citation>
    <scope>NUCLEOTIDE SEQUENCE</scope>
    <source>
        <strain evidence="1">HSMRA1968</strain>
        <tissue evidence="1">Whole embryos</tissue>
    </source>
</reference>
<sequence length="17" mass="2205">MLKWTFYAYQKRITLLE</sequence>
<organism evidence="1 2">
    <name type="scientific">Pseudolycoriella hygida</name>
    <dbReference type="NCBI Taxonomy" id="35572"/>
    <lineage>
        <taxon>Eukaryota</taxon>
        <taxon>Metazoa</taxon>
        <taxon>Ecdysozoa</taxon>
        <taxon>Arthropoda</taxon>
        <taxon>Hexapoda</taxon>
        <taxon>Insecta</taxon>
        <taxon>Pterygota</taxon>
        <taxon>Neoptera</taxon>
        <taxon>Endopterygota</taxon>
        <taxon>Diptera</taxon>
        <taxon>Nematocera</taxon>
        <taxon>Sciaroidea</taxon>
        <taxon>Sciaridae</taxon>
        <taxon>Pseudolycoriella</taxon>
    </lineage>
</organism>
<dbReference type="EMBL" id="WJQU01000001">
    <property type="protein sequence ID" value="KAJ6646559.1"/>
    <property type="molecule type" value="Genomic_DNA"/>
</dbReference>
<evidence type="ECO:0000313" key="2">
    <source>
        <dbReference type="Proteomes" id="UP001151699"/>
    </source>
</evidence>
<comment type="caution">
    <text evidence="1">The sequence shown here is derived from an EMBL/GenBank/DDBJ whole genome shotgun (WGS) entry which is preliminary data.</text>
</comment>
<accession>A0A9Q0NA97</accession>
<proteinExistence type="predicted"/>
<name>A0A9Q0NA97_9DIPT</name>